<reference evidence="2 3" key="1">
    <citation type="journal article" date="2019" name="ACS Chem. Biol.">
        <title>Identification and Mobilization of a Cryptic Antibiotic Biosynthesis Gene Locus from a Human-Pathogenic Nocardia Isolate.</title>
        <authorList>
            <person name="Herisse M."/>
            <person name="Ishida K."/>
            <person name="Porter J.L."/>
            <person name="Howden B."/>
            <person name="Hertweck C."/>
            <person name="Stinear T.P."/>
            <person name="Pidot S.J."/>
        </authorList>
    </citation>
    <scope>NUCLEOTIDE SEQUENCE [LARGE SCALE GENOMIC DNA]</scope>
    <source>
        <strain evidence="2 3">AUSMDU00024985</strain>
    </source>
</reference>
<gene>
    <name evidence="2" type="ORF">F5X71_34625</name>
</gene>
<dbReference type="AlphaFoldDB" id="A0A6G9Y0N3"/>
<dbReference type="Proteomes" id="UP000501705">
    <property type="component" value="Chromosome"/>
</dbReference>
<proteinExistence type="predicted"/>
<evidence type="ECO:0000313" key="2">
    <source>
        <dbReference type="EMBL" id="QIS06762.1"/>
    </source>
</evidence>
<sequence>MATEYVDDYHRQLIGPMTAIFGTHDEDEDKPERKPAPKKAQAKLIKAPATAKAEPSAGEVETT</sequence>
<evidence type="ECO:0000313" key="3">
    <source>
        <dbReference type="Proteomes" id="UP000501705"/>
    </source>
</evidence>
<accession>A0A6G9Y0N3</accession>
<dbReference type="EMBL" id="CP046171">
    <property type="protein sequence ID" value="QIS06762.1"/>
    <property type="molecule type" value="Genomic_DNA"/>
</dbReference>
<organism evidence="2 3">
    <name type="scientific">Nocardia brasiliensis</name>
    <dbReference type="NCBI Taxonomy" id="37326"/>
    <lineage>
        <taxon>Bacteria</taxon>
        <taxon>Bacillati</taxon>
        <taxon>Actinomycetota</taxon>
        <taxon>Actinomycetes</taxon>
        <taxon>Mycobacteriales</taxon>
        <taxon>Nocardiaceae</taxon>
        <taxon>Nocardia</taxon>
    </lineage>
</organism>
<dbReference type="RefSeq" id="WP_167465777.1">
    <property type="nucleotide sequence ID" value="NZ_CP046171.1"/>
</dbReference>
<feature type="region of interest" description="Disordered" evidence="1">
    <location>
        <begin position="19"/>
        <end position="63"/>
    </location>
</feature>
<name>A0A6G9Y0N3_NOCBR</name>
<evidence type="ECO:0000256" key="1">
    <source>
        <dbReference type="SAM" id="MobiDB-lite"/>
    </source>
</evidence>
<protein>
    <submittedName>
        <fullName evidence="2">Uncharacterized protein</fullName>
    </submittedName>
</protein>